<dbReference type="EMBL" id="BOMW01000021">
    <property type="protein sequence ID" value="GIF04847.1"/>
    <property type="molecule type" value="Genomic_DNA"/>
</dbReference>
<feature type="domain" description="HTH marR-type" evidence="2">
    <location>
        <begin position="22"/>
        <end position="64"/>
    </location>
</feature>
<evidence type="ECO:0000313" key="3">
    <source>
        <dbReference type="EMBL" id="GIF04847.1"/>
    </source>
</evidence>
<dbReference type="Pfam" id="PF00480">
    <property type="entry name" value="ROK"/>
    <property type="match status" value="1"/>
</dbReference>
<dbReference type="InterPro" id="IPR036388">
    <property type="entry name" value="WH-like_DNA-bd_sf"/>
</dbReference>
<accession>A0A919N5P2</accession>
<dbReference type="InterPro" id="IPR043129">
    <property type="entry name" value="ATPase_NBD"/>
</dbReference>
<gene>
    <name evidence="3" type="ORF">Asi03nite_23850</name>
</gene>
<keyword evidence="4" id="KW-1185">Reference proteome</keyword>
<dbReference type="RefSeq" id="WP_203678944.1">
    <property type="nucleotide sequence ID" value="NZ_BOMW01000021.1"/>
</dbReference>
<dbReference type="GO" id="GO:0003700">
    <property type="term" value="F:DNA-binding transcription factor activity"/>
    <property type="evidence" value="ECO:0007669"/>
    <property type="project" value="InterPro"/>
</dbReference>
<dbReference type="InterPro" id="IPR000835">
    <property type="entry name" value="HTH_MarR-typ"/>
</dbReference>
<evidence type="ECO:0000313" key="4">
    <source>
        <dbReference type="Proteomes" id="UP000629619"/>
    </source>
</evidence>
<dbReference type="InterPro" id="IPR000600">
    <property type="entry name" value="ROK"/>
</dbReference>
<dbReference type="Gene3D" id="1.10.10.10">
    <property type="entry name" value="Winged helix-like DNA-binding domain superfamily/Winged helix DNA-binding domain"/>
    <property type="match status" value="1"/>
</dbReference>
<name>A0A919N5P2_9ACTN</name>
<reference evidence="3" key="1">
    <citation type="submission" date="2021-01" db="EMBL/GenBank/DDBJ databases">
        <title>Whole genome shotgun sequence of Actinoplanes siamensis NBRC 109076.</title>
        <authorList>
            <person name="Komaki H."/>
            <person name="Tamura T."/>
        </authorList>
    </citation>
    <scope>NUCLEOTIDE SEQUENCE</scope>
    <source>
        <strain evidence="3">NBRC 109076</strain>
    </source>
</reference>
<dbReference type="SUPFAM" id="SSF53067">
    <property type="entry name" value="Actin-like ATPase domain"/>
    <property type="match status" value="1"/>
</dbReference>
<evidence type="ECO:0000259" key="2">
    <source>
        <dbReference type="Pfam" id="PF12802"/>
    </source>
</evidence>
<comment type="caution">
    <text evidence="3">The sequence shown here is derived from an EMBL/GenBank/DDBJ whole genome shotgun (WGS) entry which is preliminary data.</text>
</comment>
<dbReference type="Proteomes" id="UP000629619">
    <property type="component" value="Unassembled WGS sequence"/>
</dbReference>
<sequence>MPSPARRAAGANLPQVRDHNSALVLDLVRRGGAISRVELAAQSGLTAQAITKIVNRLVADGLVTEAGRIGSTGGKPRTLLRLDPTARYAVGVHLDRDDTTVVLTDLTAQKVTRRHVPQGMTADPSATLDRVADAVRAVLTDIADASRLVGVGIACPGPLDHTTGVLHRVTGLPDWDGFPLGAEAADRLGAPVTVDKDTNAAAIGQTLSSPDTPVNFAYLYHGQGIGAGLVLGGRVYRGRRTNAGEFGHQVIDLNGPPCRCGNRGCLEALCRAALDTGNPVRAAHLVGIATANLVHLLDIDHIVLGGPVVLAAAEQYMQEVATTVNALLPEPDWQRVIVGLAADRADTIATGAAALALAPLFNTSTSDDGADRAA</sequence>
<proteinExistence type="inferred from homology"/>
<dbReference type="Gene3D" id="3.30.420.40">
    <property type="match status" value="3"/>
</dbReference>
<dbReference type="PANTHER" id="PTHR18964:SF173">
    <property type="entry name" value="GLUCOKINASE"/>
    <property type="match status" value="1"/>
</dbReference>
<protein>
    <submittedName>
        <fullName evidence="3">Transcriptional regulator</fullName>
    </submittedName>
</protein>
<dbReference type="SUPFAM" id="SSF46785">
    <property type="entry name" value="Winged helix' DNA-binding domain"/>
    <property type="match status" value="1"/>
</dbReference>
<dbReference type="PANTHER" id="PTHR18964">
    <property type="entry name" value="ROK (REPRESSOR, ORF, KINASE) FAMILY"/>
    <property type="match status" value="1"/>
</dbReference>
<organism evidence="3 4">
    <name type="scientific">Actinoplanes siamensis</name>
    <dbReference type="NCBI Taxonomy" id="1223317"/>
    <lineage>
        <taxon>Bacteria</taxon>
        <taxon>Bacillati</taxon>
        <taxon>Actinomycetota</taxon>
        <taxon>Actinomycetes</taxon>
        <taxon>Micromonosporales</taxon>
        <taxon>Micromonosporaceae</taxon>
        <taxon>Actinoplanes</taxon>
    </lineage>
</organism>
<evidence type="ECO:0000256" key="1">
    <source>
        <dbReference type="ARBA" id="ARBA00006479"/>
    </source>
</evidence>
<dbReference type="Pfam" id="PF12802">
    <property type="entry name" value="MarR_2"/>
    <property type="match status" value="1"/>
</dbReference>
<comment type="similarity">
    <text evidence="1">Belongs to the ROK (NagC/XylR) family.</text>
</comment>
<dbReference type="InterPro" id="IPR036390">
    <property type="entry name" value="WH_DNA-bd_sf"/>
</dbReference>
<dbReference type="AlphaFoldDB" id="A0A919N5P2"/>